<dbReference type="GO" id="GO:0005886">
    <property type="term" value="C:plasma membrane"/>
    <property type="evidence" value="ECO:0007669"/>
    <property type="project" value="TreeGrafter"/>
</dbReference>
<dbReference type="InterPro" id="IPR050428">
    <property type="entry name" value="TCS_sensor_his_kinase"/>
</dbReference>
<keyword evidence="9 10" id="KW-0472">Membrane</keyword>
<evidence type="ECO:0000256" key="5">
    <source>
        <dbReference type="ARBA" id="ARBA00022679"/>
    </source>
</evidence>
<dbReference type="SMART" id="SM00387">
    <property type="entry name" value="HATPase_c"/>
    <property type="match status" value="1"/>
</dbReference>
<accession>A0A1N6QZC6</accession>
<dbReference type="Proteomes" id="UP000185841">
    <property type="component" value="Unassembled WGS sequence"/>
</dbReference>
<dbReference type="InterPro" id="IPR004358">
    <property type="entry name" value="Sig_transdc_His_kin-like_C"/>
</dbReference>
<evidence type="ECO:0000259" key="11">
    <source>
        <dbReference type="PROSITE" id="PS50109"/>
    </source>
</evidence>
<evidence type="ECO:0000313" key="12">
    <source>
        <dbReference type="EMBL" id="SIQ21980.1"/>
    </source>
</evidence>
<evidence type="ECO:0000256" key="6">
    <source>
        <dbReference type="ARBA" id="ARBA00022692"/>
    </source>
</evidence>
<proteinExistence type="predicted"/>
<dbReference type="PROSITE" id="PS50109">
    <property type="entry name" value="HIS_KIN"/>
    <property type="match status" value="1"/>
</dbReference>
<keyword evidence="4" id="KW-0597">Phosphoprotein</keyword>
<comment type="subcellular location">
    <subcellularLocation>
        <location evidence="2">Membrane</location>
    </subcellularLocation>
</comment>
<keyword evidence="5" id="KW-0808">Transferase</keyword>
<evidence type="ECO:0000313" key="13">
    <source>
        <dbReference type="Proteomes" id="UP000185841"/>
    </source>
</evidence>
<dbReference type="SUPFAM" id="SSF47384">
    <property type="entry name" value="Homodimeric domain of signal transducing histidine kinase"/>
    <property type="match status" value="1"/>
</dbReference>
<evidence type="ECO:0000256" key="7">
    <source>
        <dbReference type="ARBA" id="ARBA00022777"/>
    </source>
</evidence>
<dbReference type="InterPro" id="IPR003661">
    <property type="entry name" value="HisK_dim/P_dom"/>
</dbReference>
<dbReference type="SMART" id="SM00388">
    <property type="entry name" value="HisKA"/>
    <property type="match status" value="1"/>
</dbReference>
<protein>
    <recommendedName>
        <fullName evidence="3">histidine kinase</fullName>
        <ecNumber evidence="3">2.7.13.3</ecNumber>
    </recommendedName>
</protein>
<dbReference type="Gene3D" id="6.10.340.10">
    <property type="match status" value="1"/>
</dbReference>
<dbReference type="SUPFAM" id="SSF55874">
    <property type="entry name" value="ATPase domain of HSP90 chaperone/DNA topoisomerase II/histidine kinase"/>
    <property type="match status" value="1"/>
</dbReference>
<keyword evidence="8 10" id="KW-1133">Transmembrane helix</keyword>
<dbReference type="CDD" id="cd00082">
    <property type="entry name" value="HisKA"/>
    <property type="match status" value="1"/>
</dbReference>
<keyword evidence="7 12" id="KW-0418">Kinase</keyword>
<dbReference type="InterPro" id="IPR036890">
    <property type="entry name" value="HATPase_C_sf"/>
</dbReference>
<dbReference type="Gene3D" id="3.30.565.10">
    <property type="entry name" value="Histidine kinase-like ATPase, C-terminal domain"/>
    <property type="match status" value="1"/>
</dbReference>
<dbReference type="AlphaFoldDB" id="A0A1N6QZC6"/>
<gene>
    <name evidence="12" type="ORF">SAMN05878282_102761</name>
</gene>
<comment type="catalytic activity">
    <reaction evidence="1">
        <text>ATP + protein L-histidine = ADP + protein N-phospho-L-histidine.</text>
        <dbReference type="EC" id="2.7.13.3"/>
    </reaction>
</comment>
<keyword evidence="6 10" id="KW-0812">Transmembrane</keyword>
<name>A0A1N6QZC6_AQUAC</name>
<evidence type="ECO:0000256" key="10">
    <source>
        <dbReference type="SAM" id="Phobius"/>
    </source>
</evidence>
<evidence type="ECO:0000256" key="8">
    <source>
        <dbReference type="ARBA" id="ARBA00022989"/>
    </source>
</evidence>
<evidence type="ECO:0000256" key="1">
    <source>
        <dbReference type="ARBA" id="ARBA00000085"/>
    </source>
</evidence>
<dbReference type="Pfam" id="PF00512">
    <property type="entry name" value="HisKA"/>
    <property type="match status" value="1"/>
</dbReference>
<evidence type="ECO:0000256" key="2">
    <source>
        <dbReference type="ARBA" id="ARBA00004370"/>
    </source>
</evidence>
<reference evidence="12 13" key="1">
    <citation type="submission" date="2017-01" db="EMBL/GenBank/DDBJ databases">
        <authorList>
            <person name="Mah S.A."/>
            <person name="Swanson W.J."/>
            <person name="Moy G.W."/>
            <person name="Vacquier V.D."/>
        </authorList>
    </citation>
    <scope>NUCLEOTIDE SEQUENCE [LARGE SCALE GENOMIC DNA]</scope>
    <source>
        <strain evidence="12 13">RU36E</strain>
    </source>
</reference>
<dbReference type="EMBL" id="FTMP01000002">
    <property type="protein sequence ID" value="SIQ21980.1"/>
    <property type="molecule type" value="Genomic_DNA"/>
</dbReference>
<evidence type="ECO:0000256" key="3">
    <source>
        <dbReference type="ARBA" id="ARBA00012438"/>
    </source>
</evidence>
<dbReference type="PRINTS" id="PR00344">
    <property type="entry name" value="BCTRLSENSOR"/>
</dbReference>
<organism evidence="12 13">
    <name type="scientific">Aquipseudomonas alcaligenes</name>
    <name type="common">Pseudomonas alcaligenes</name>
    <dbReference type="NCBI Taxonomy" id="43263"/>
    <lineage>
        <taxon>Bacteria</taxon>
        <taxon>Pseudomonadati</taxon>
        <taxon>Pseudomonadota</taxon>
        <taxon>Gammaproteobacteria</taxon>
        <taxon>Pseudomonadales</taxon>
        <taxon>Pseudomonadaceae</taxon>
        <taxon>Aquipseudomonas</taxon>
    </lineage>
</organism>
<dbReference type="Pfam" id="PF02518">
    <property type="entry name" value="HATPase_c"/>
    <property type="match status" value="1"/>
</dbReference>
<dbReference type="EC" id="2.7.13.3" evidence="3"/>
<feature type="transmembrane region" description="Helical" evidence="10">
    <location>
        <begin position="136"/>
        <end position="160"/>
    </location>
</feature>
<sequence>MAFNPVLFRQSLSRRIVIAFVLMTLLVGGTFAIGIVETVHQVEERLISSELGGDLGRFLQMESMSDWRHEPEPGQLFYFSGGLGAFALPVDLQELSPGFHEVFREDKSFHGFVQLVDGRRYVLLQDQSEFEDREQLLFAVVLVGFLISLALSGVLGWLLARKVIEPVVRLSRQVRHPDQLLDEAPQLARDYAGDEVGQLAASFDTTLGLLRRALMRERLFTSDVSHELRTPLMVLASSCELLLESPGLDERGRDRVRRMAAATEEMRGLVQTFLLLARSRQDDGGATQSSLREVADALVEQWRPAIEAKGLHFDYRPQQAGSALYNGPLLRSVMGNLLRNAWHYTERGQIVLCLCEHGFMVEDSGVGIPVAEREAMFQPFVRGGSARGEGLGLGLSLVQRICESQGWNVELSDAEPSGCRFLVSLG</sequence>
<evidence type="ECO:0000256" key="9">
    <source>
        <dbReference type="ARBA" id="ARBA00023136"/>
    </source>
</evidence>
<dbReference type="RefSeq" id="WP_076425908.1">
    <property type="nucleotide sequence ID" value="NZ_FTMP01000002.1"/>
</dbReference>
<dbReference type="InterPro" id="IPR005467">
    <property type="entry name" value="His_kinase_dom"/>
</dbReference>
<dbReference type="GO" id="GO:0000155">
    <property type="term" value="F:phosphorelay sensor kinase activity"/>
    <property type="evidence" value="ECO:0007669"/>
    <property type="project" value="InterPro"/>
</dbReference>
<dbReference type="InterPro" id="IPR003594">
    <property type="entry name" value="HATPase_dom"/>
</dbReference>
<dbReference type="PANTHER" id="PTHR45436:SF16">
    <property type="entry name" value="HISTIDINE KINASE"/>
    <property type="match status" value="1"/>
</dbReference>
<dbReference type="PANTHER" id="PTHR45436">
    <property type="entry name" value="SENSOR HISTIDINE KINASE YKOH"/>
    <property type="match status" value="1"/>
</dbReference>
<feature type="domain" description="Histidine kinase" evidence="11">
    <location>
        <begin position="223"/>
        <end position="426"/>
    </location>
</feature>
<dbReference type="Gene3D" id="1.10.287.130">
    <property type="match status" value="1"/>
</dbReference>
<evidence type="ECO:0000256" key="4">
    <source>
        <dbReference type="ARBA" id="ARBA00022553"/>
    </source>
</evidence>
<dbReference type="InterPro" id="IPR036097">
    <property type="entry name" value="HisK_dim/P_sf"/>
</dbReference>